<proteinExistence type="predicted"/>
<dbReference type="RefSeq" id="WP_209896316.1">
    <property type="nucleotide sequence ID" value="NZ_JAGGMR010000001.1"/>
</dbReference>
<dbReference type="EMBL" id="JAGGMR010000001">
    <property type="protein sequence ID" value="MBP2193057.1"/>
    <property type="molecule type" value="Genomic_DNA"/>
</dbReference>
<keyword evidence="1" id="KW-0472">Membrane</keyword>
<protein>
    <submittedName>
        <fullName evidence="2">Uncharacterized protein</fullName>
    </submittedName>
</protein>
<comment type="caution">
    <text evidence="2">The sequence shown here is derived from an EMBL/GenBank/DDBJ whole genome shotgun (WGS) entry which is preliminary data.</text>
</comment>
<dbReference type="Proteomes" id="UP001519325">
    <property type="component" value="Unassembled WGS sequence"/>
</dbReference>
<evidence type="ECO:0000313" key="3">
    <source>
        <dbReference type="Proteomes" id="UP001519325"/>
    </source>
</evidence>
<sequence length="71" mass="7977">MTGRADELPRPAAPIGPIPRWLNRILSVELTVFEFVGFLILALGALAATRLTWTGWRAMYRARALSRKDPK</sequence>
<organism evidence="2 3">
    <name type="scientific">Nocardia goodfellowii</name>
    <dbReference type="NCBI Taxonomy" id="882446"/>
    <lineage>
        <taxon>Bacteria</taxon>
        <taxon>Bacillati</taxon>
        <taxon>Actinomycetota</taxon>
        <taxon>Actinomycetes</taxon>
        <taxon>Mycobacteriales</taxon>
        <taxon>Nocardiaceae</taxon>
        <taxon>Nocardia</taxon>
    </lineage>
</organism>
<accession>A0ABS4QMX3</accession>
<evidence type="ECO:0000313" key="2">
    <source>
        <dbReference type="EMBL" id="MBP2193057.1"/>
    </source>
</evidence>
<gene>
    <name evidence="2" type="ORF">BJ987_005958</name>
</gene>
<feature type="transmembrane region" description="Helical" evidence="1">
    <location>
        <begin position="30"/>
        <end position="53"/>
    </location>
</feature>
<reference evidence="2 3" key="1">
    <citation type="submission" date="2021-03" db="EMBL/GenBank/DDBJ databases">
        <title>Sequencing the genomes of 1000 actinobacteria strains.</title>
        <authorList>
            <person name="Klenk H.-P."/>
        </authorList>
    </citation>
    <scope>NUCLEOTIDE SEQUENCE [LARGE SCALE GENOMIC DNA]</scope>
    <source>
        <strain evidence="2 3">DSM 45516</strain>
    </source>
</reference>
<keyword evidence="1" id="KW-0812">Transmembrane</keyword>
<name>A0ABS4QMX3_9NOCA</name>
<keyword evidence="1" id="KW-1133">Transmembrane helix</keyword>
<keyword evidence="3" id="KW-1185">Reference proteome</keyword>
<evidence type="ECO:0000256" key="1">
    <source>
        <dbReference type="SAM" id="Phobius"/>
    </source>
</evidence>